<dbReference type="RefSeq" id="WP_098693997.1">
    <property type="nucleotide sequence ID" value="NZ_CP023778.1"/>
</dbReference>
<name>A0A291RGU6_9NOCA</name>
<organism evidence="1 2">
    <name type="scientific">Nocardia terpenica</name>
    <dbReference type="NCBI Taxonomy" id="455432"/>
    <lineage>
        <taxon>Bacteria</taxon>
        <taxon>Bacillati</taxon>
        <taxon>Actinomycetota</taxon>
        <taxon>Actinomycetes</taxon>
        <taxon>Mycobacteriales</taxon>
        <taxon>Nocardiaceae</taxon>
        <taxon>Nocardia</taxon>
    </lineage>
</organism>
<dbReference type="GeneID" id="88358119"/>
<evidence type="ECO:0000313" key="2">
    <source>
        <dbReference type="Proteomes" id="UP000221961"/>
    </source>
</evidence>
<proteinExistence type="predicted"/>
<dbReference type="Pfam" id="PF10014">
    <property type="entry name" value="2OG-Fe_Oxy_2"/>
    <property type="match status" value="1"/>
</dbReference>
<dbReference type="Proteomes" id="UP000221961">
    <property type="component" value="Chromosome"/>
</dbReference>
<sequence length="248" mass="27993">MSPSSIALQDKEREVVEQLTEVGESLVQAEELSTLLDADAGDWARFAKNWEDLRLDTFMADGGTYRYRRYGQFELDPDTGELTALPHEPYRQERYFNRLNGGVDRVYEPLTDTFATDPLLRALLIRLGQVFTAVDETRRWLIKLHPVRIVAGEQIGKPAPEGRHRDGVTFVGSLLVDRLNITGGESSTYDEDARRLRTITLSNPGELLLNDDQRTYHAVTPIEAIDKGKPAHRDVLVLNYSALPGRLS</sequence>
<protein>
    <recommendedName>
        <fullName evidence="3">2OG-Fe dioxygenase family protein</fullName>
    </recommendedName>
</protein>
<dbReference type="AlphaFoldDB" id="A0A291RGU6"/>
<gene>
    <name evidence="1" type="ORF">CRH09_11970</name>
</gene>
<dbReference type="GO" id="GO:0051213">
    <property type="term" value="F:dioxygenase activity"/>
    <property type="evidence" value="ECO:0007669"/>
    <property type="project" value="InterPro"/>
</dbReference>
<dbReference type="KEGG" id="ntp:CRH09_11970"/>
<accession>A0A291RGU6</accession>
<dbReference type="EMBL" id="CP023778">
    <property type="protein sequence ID" value="ATL66821.1"/>
    <property type="molecule type" value="Genomic_DNA"/>
</dbReference>
<dbReference type="Gene3D" id="2.60.120.620">
    <property type="entry name" value="q2cbj1_9rhob like domain"/>
    <property type="match status" value="1"/>
</dbReference>
<dbReference type="InterPro" id="IPR018724">
    <property type="entry name" value="2OG-Fe_dioxygenase"/>
</dbReference>
<reference evidence="1 2" key="1">
    <citation type="submission" date="2017-10" db="EMBL/GenBank/DDBJ databases">
        <title>Comparative genomics between pathogenic Norcardia.</title>
        <authorList>
            <person name="Zeng L."/>
        </authorList>
    </citation>
    <scope>NUCLEOTIDE SEQUENCE [LARGE SCALE GENOMIC DNA]</scope>
    <source>
        <strain evidence="1 2">NC_YFY_NT001</strain>
    </source>
</reference>
<evidence type="ECO:0008006" key="3">
    <source>
        <dbReference type="Google" id="ProtNLM"/>
    </source>
</evidence>
<evidence type="ECO:0000313" key="1">
    <source>
        <dbReference type="EMBL" id="ATL66821.1"/>
    </source>
</evidence>